<protein>
    <submittedName>
        <fullName evidence="2">Uncharacterized protein</fullName>
    </submittedName>
</protein>
<dbReference type="RefSeq" id="WP_045081069.1">
    <property type="nucleotide sequence ID" value="NZ_JRWG01000004.1"/>
</dbReference>
<evidence type="ECO:0000313" key="3">
    <source>
        <dbReference type="Proteomes" id="UP000070138"/>
    </source>
</evidence>
<keyword evidence="3" id="KW-1185">Reference proteome</keyword>
<dbReference type="EMBL" id="JRWG01000004">
    <property type="protein sequence ID" value="KXN98919.1"/>
    <property type="molecule type" value="Genomic_DNA"/>
</dbReference>
<dbReference type="OrthoDB" id="1189484at2"/>
<keyword evidence="1" id="KW-0472">Membrane</keyword>
<evidence type="ECO:0000256" key="1">
    <source>
        <dbReference type="SAM" id="Phobius"/>
    </source>
</evidence>
<dbReference type="STRING" id="1548749.LS48_07405"/>
<name>A0A137RHF0_9FLAO</name>
<accession>A0A137RHF0</accession>
<sequence>MGEQNTQLTSIWGKWWVSIRKWFYPAWLIYETTVRFYDYSEATYLFFITENYMGELGSQILAVLCSIATFAICSFFLTVPTTFILYKFFKIENLSGTQFESKIKKYF</sequence>
<evidence type="ECO:0000313" key="2">
    <source>
        <dbReference type="EMBL" id="KXN98919.1"/>
    </source>
</evidence>
<dbReference type="AlphaFoldDB" id="A0A137RHF0"/>
<reference evidence="2 3" key="2">
    <citation type="journal article" date="2016" name="Int. J. Syst. Evol. Microbiol.">
        <title>Vitellibacter aquimaris sp. nov., a marine bacterium isolated from seawater.</title>
        <authorList>
            <person name="Thevarajoo S."/>
            <person name="Selvaratnam C."/>
            <person name="Goh K.M."/>
            <person name="Hong K.W."/>
            <person name="Chan X.Y."/>
            <person name="Chan K.G."/>
            <person name="Chong C.S."/>
        </authorList>
    </citation>
    <scope>NUCLEOTIDE SEQUENCE [LARGE SCALE GENOMIC DNA]</scope>
    <source>
        <strain evidence="2 3">D-24</strain>
    </source>
</reference>
<organism evidence="2 3">
    <name type="scientific">Aequorivita aquimaris</name>
    <dbReference type="NCBI Taxonomy" id="1548749"/>
    <lineage>
        <taxon>Bacteria</taxon>
        <taxon>Pseudomonadati</taxon>
        <taxon>Bacteroidota</taxon>
        <taxon>Flavobacteriia</taxon>
        <taxon>Flavobacteriales</taxon>
        <taxon>Flavobacteriaceae</taxon>
        <taxon>Aequorivita</taxon>
    </lineage>
</organism>
<feature type="transmembrane region" description="Helical" evidence="1">
    <location>
        <begin position="60"/>
        <end position="86"/>
    </location>
</feature>
<proteinExistence type="predicted"/>
<keyword evidence="1" id="KW-0812">Transmembrane</keyword>
<gene>
    <name evidence="2" type="ORF">LS48_07405</name>
</gene>
<comment type="caution">
    <text evidence="2">The sequence shown here is derived from an EMBL/GenBank/DDBJ whole genome shotgun (WGS) entry which is preliminary data.</text>
</comment>
<keyword evidence="1" id="KW-1133">Transmembrane helix</keyword>
<reference evidence="3" key="1">
    <citation type="submission" date="2014-10" db="EMBL/GenBank/DDBJ databases">
        <title>Genome sequencing of Vitellibacter sp. D-24.</title>
        <authorList>
            <person name="Thevarajoo S."/>
            <person name="Selvaratnam C."/>
            <person name="Goh K.M."/>
            <person name="Chong C.S."/>
        </authorList>
    </citation>
    <scope>NUCLEOTIDE SEQUENCE [LARGE SCALE GENOMIC DNA]</scope>
    <source>
        <strain evidence="3">D-24</strain>
    </source>
</reference>
<dbReference type="Proteomes" id="UP000070138">
    <property type="component" value="Unassembled WGS sequence"/>
</dbReference>